<protein>
    <submittedName>
        <fullName evidence="2">Uncharacterized protein</fullName>
    </submittedName>
</protein>
<reference evidence="2 3" key="2">
    <citation type="journal article" date="2022" name="Mol. Biol. Evol.">
        <title>Comparative Genomics Reveals Insights into the Divergent Evolution of Astigmatic Mites and Household Pest Adaptations.</title>
        <authorList>
            <person name="Xiong Q."/>
            <person name="Wan A.T."/>
            <person name="Liu X."/>
            <person name="Fung C.S."/>
            <person name="Xiao X."/>
            <person name="Malainual N."/>
            <person name="Hou J."/>
            <person name="Wang L."/>
            <person name="Wang M."/>
            <person name="Yang K.Y."/>
            <person name="Cui Y."/>
            <person name="Leung E.L."/>
            <person name="Nong W."/>
            <person name="Shin S.K."/>
            <person name="Au S.W."/>
            <person name="Jeong K.Y."/>
            <person name="Chew F.T."/>
            <person name="Hui J.H."/>
            <person name="Leung T.F."/>
            <person name="Tungtrongchitr A."/>
            <person name="Zhong N."/>
            <person name="Liu Z."/>
            <person name="Tsui S.K."/>
        </authorList>
    </citation>
    <scope>NUCLEOTIDE SEQUENCE [LARGE SCALE GENOMIC DNA]</scope>
    <source>
        <strain evidence="2">Derp</strain>
    </source>
</reference>
<keyword evidence="1" id="KW-0472">Membrane</keyword>
<comment type="caution">
    <text evidence="2">The sequence shown here is derived from an EMBL/GenBank/DDBJ whole genome shotgun (WGS) entry which is preliminary data.</text>
</comment>
<sequence length="134" mass="14511">MPIVTMKNVIKKPKMKPFINEDLVQPAILLESVFAVNDTFADDDDALVNVARKLDNTCEFENEGDADVIDDDGTGTVGDVADDSPELDFNPMNISFNFCGLSFDSLAIFSLLLLVVSAVIVIDEISDDSLGTCC</sequence>
<keyword evidence="1" id="KW-0812">Transmembrane</keyword>
<evidence type="ECO:0000256" key="1">
    <source>
        <dbReference type="SAM" id="Phobius"/>
    </source>
</evidence>
<dbReference type="Proteomes" id="UP000887458">
    <property type="component" value="Unassembled WGS sequence"/>
</dbReference>
<evidence type="ECO:0000313" key="3">
    <source>
        <dbReference type="Proteomes" id="UP000887458"/>
    </source>
</evidence>
<keyword evidence="1" id="KW-1133">Transmembrane helix</keyword>
<gene>
    <name evidence="2" type="ORF">DERP_006800</name>
</gene>
<keyword evidence="3" id="KW-1185">Reference proteome</keyword>
<accession>A0ABQ8IS25</accession>
<dbReference type="EMBL" id="NJHN03000123">
    <property type="protein sequence ID" value="KAH9413114.1"/>
    <property type="molecule type" value="Genomic_DNA"/>
</dbReference>
<name>A0ABQ8IS25_DERPT</name>
<feature type="transmembrane region" description="Helical" evidence="1">
    <location>
        <begin position="101"/>
        <end position="122"/>
    </location>
</feature>
<evidence type="ECO:0000313" key="2">
    <source>
        <dbReference type="EMBL" id="KAH9413114.1"/>
    </source>
</evidence>
<organism evidence="2 3">
    <name type="scientific">Dermatophagoides pteronyssinus</name>
    <name type="common">European house dust mite</name>
    <dbReference type="NCBI Taxonomy" id="6956"/>
    <lineage>
        <taxon>Eukaryota</taxon>
        <taxon>Metazoa</taxon>
        <taxon>Ecdysozoa</taxon>
        <taxon>Arthropoda</taxon>
        <taxon>Chelicerata</taxon>
        <taxon>Arachnida</taxon>
        <taxon>Acari</taxon>
        <taxon>Acariformes</taxon>
        <taxon>Sarcoptiformes</taxon>
        <taxon>Astigmata</taxon>
        <taxon>Psoroptidia</taxon>
        <taxon>Analgoidea</taxon>
        <taxon>Pyroglyphidae</taxon>
        <taxon>Dermatophagoidinae</taxon>
        <taxon>Dermatophagoides</taxon>
    </lineage>
</organism>
<reference evidence="2 3" key="1">
    <citation type="journal article" date="2018" name="J. Allergy Clin. Immunol.">
        <title>High-quality assembly of Dermatophagoides pteronyssinus genome and transcriptome reveals a wide range of novel allergens.</title>
        <authorList>
            <person name="Liu X.Y."/>
            <person name="Yang K.Y."/>
            <person name="Wang M.Q."/>
            <person name="Kwok J.S."/>
            <person name="Zeng X."/>
            <person name="Yang Z."/>
            <person name="Xiao X.J."/>
            <person name="Lau C.P."/>
            <person name="Li Y."/>
            <person name="Huang Z.M."/>
            <person name="Ba J.G."/>
            <person name="Yim A.K."/>
            <person name="Ouyang C.Y."/>
            <person name="Ngai S.M."/>
            <person name="Chan T.F."/>
            <person name="Leung E.L."/>
            <person name="Liu L."/>
            <person name="Liu Z.G."/>
            <person name="Tsui S.K."/>
        </authorList>
    </citation>
    <scope>NUCLEOTIDE SEQUENCE [LARGE SCALE GENOMIC DNA]</scope>
    <source>
        <strain evidence="2">Derp</strain>
    </source>
</reference>
<proteinExistence type="predicted"/>